<dbReference type="EMBL" id="LFBV01000009">
    <property type="protein sequence ID" value="OKH91469.1"/>
    <property type="molecule type" value="Genomic_DNA"/>
</dbReference>
<gene>
    <name evidence="11" type="primary">whiB</name>
    <name evidence="14" type="ORF">AB852_28325</name>
</gene>
<dbReference type="GO" id="GO:0047134">
    <property type="term" value="F:protein-disulfide reductase [NAD(P)H] activity"/>
    <property type="evidence" value="ECO:0007669"/>
    <property type="project" value="TreeGrafter"/>
</dbReference>
<comment type="similarity">
    <text evidence="2 11">Belongs to the WhiB family.</text>
</comment>
<dbReference type="Proteomes" id="UP000186455">
    <property type="component" value="Unassembled WGS sequence"/>
</dbReference>
<evidence type="ECO:0000256" key="10">
    <source>
        <dbReference type="ARBA" id="ARBA00023163"/>
    </source>
</evidence>
<evidence type="ECO:0000256" key="4">
    <source>
        <dbReference type="ARBA" id="ARBA00022723"/>
    </source>
</evidence>
<feature type="binding site" evidence="11">
    <location>
        <position position="40"/>
    </location>
    <ligand>
        <name>[4Fe-4S] cluster</name>
        <dbReference type="ChEBI" id="CHEBI:49883"/>
    </ligand>
</feature>
<keyword evidence="3 11" id="KW-0004">4Fe-4S</keyword>
<dbReference type="GO" id="GO:0045454">
    <property type="term" value="P:cell redox homeostasis"/>
    <property type="evidence" value="ECO:0007669"/>
    <property type="project" value="TreeGrafter"/>
</dbReference>
<dbReference type="InterPro" id="IPR003482">
    <property type="entry name" value="Whib"/>
</dbReference>
<dbReference type="GO" id="GO:0035731">
    <property type="term" value="F:dinitrosyl-iron complex binding"/>
    <property type="evidence" value="ECO:0007669"/>
    <property type="project" value="UniProtKB-UniRule"/>
</dbReference>
<evidence type="ECO:0000256" key="1">
    <source>
        <dbReference type="ARBA" id="ARBA00004496"/>
    </source>
</evidence>
<sequence>MHTVPFDTSRAVCATTDPDLWYADTPAEQQEAADICRATCPLLRACAEYALTTRQQHGVWGGMTRSDRRPARQTLAHQTSLAA</sequence>
<keyword evidence="9 11" id="KW-1015">Disulfide bond</keyword>
<feature type="binding site" evidence="11">
    <location>
        <position position="36"/>
    </location>
    <ligand>
        <name>[4Fe-4S] cluster</name>
        <dbReference type="ChEBI" id="CHEBI:49883"/>
    </ligand>
</feature>
<keyword evidence="6 11" id="KW-0411">Iron-sulfur</keyword>
<keyword evidence="8 11" id="KW-0238">DNA-binding</keyword>
<comment type="subcellular location">
    <subcellularLocation>
        <location evidence="1 11">Cytoplasm</location>
    </subcellularLocation>
</comment>
<comment type="cofactor">
    <cofactor evidence="11">
        <name>[4Fe-4S] cluster</name>
        <dbReference type="ChEBI" id="CHEBI:49883"/>
    </cofactor>
    <text evidence="11">Binds 1 [4Fe-4S] cluster per subunit. Following nitrosylation of the [4Fe-4S] cluster binds 1 [4Fe-8(NO)] cluster per subunit.</text>
</comment>
<dbReference type="InterPro" id="IPR034768">
    <property type="entry name" value="4FE4S_WBL"/>
</dbReference>
<comment type="PTM">
    <text evidence="11">The Fe-S cluster can be nitrosylated by nitric oxide (NO).</text>
</comment>
<dbReference type="GO" id="GO:0051539">
    <property type="term" value="F:4 iron, 4 sulfur cluster binding"/>
    <property type="evidence" value="ECO:0007669"/>
    <property type="project" value="UniProtKB-UniRule"/>
</dbReference>
<protein>
    <recommendedName>
        <fullName evidence="11">Transcriptional regulator WhiB</fullName>
    </recommendedName>
</protein>
<keyword evidence="7 11" id="KW-0805">Transcription regulation</keyword>
<evidence type="ECO:0000256" key="3">
    <source>
        <dbReference type="ARBA" id="ARBA00022485"/>
    </source>
</evidence>
<dbReference type="Pfam" id="PF02467">
    <property type="entry name" value="Whib"/>
    <property type="match status" value="1"/>
</dbReference>
<feature type="binding site" evidence="11">
    <location>
        <position position="13"/>
    </location>
    <ligand>
        <name>[4Fe-4S] cluster</name>
        <dbReference type="ChEBI" id="CHEBI:49883"/>
    </ligand>
</feature>
<feature type="domain" description="4Fe-4S Wbl-type" evidence="13">
    <location>
        <begin position="12"/>
        <end position="70"/>
    </location>
</feature>
<evidence type="ECO:0000256" key="5">
    <source>
        <dbReference type="ARBA" id="ARBA00023004"/>
    </source>
</evidence>
<feature type="region of interest" description="Disordered" evidence="12">
    <location>
        <begin position="58"/>
        <end position="83"/>
    </location>
</feature>
<evidence type="ECO:0000313" key="15">
    <source>
        <dbReference type="Proteomes" id="UP000186455"/>
    </source>
</evidence>
<dbReference type="HAMAP" id="MF_01479">
    <property type="entry name" value="WhiB"/>
    <property type="match status" value="1"/>
</dbReference>
<dbReference type="PANTHER" id="PTHR38839">
    <property type="entry name" value="TRANSCRIPTIONAL REGULATOR WHID-RELATED"/>
    <property type="match status" value="1"/>
</dbReference>
<dbReference type="GO" id="GO:0005737">
    <property type="term" value="C:cytoplasm"/>
    <property type="evidence" value="ECO:0007669"/>
    <property type="project" value="UniProtKB-SubCell"/>
</dbReference>
<evidence type="ECO:0000259" key="13">
    <source>
        <dbReference type="PROSITE" id="PS51674"/>
    </source>
</evidence>
<dbReference type="GO" id="GO:0003677">
    <property type="term" value="F:DNA binding"/>
    <property type="evidence" value="ECO:0007669"/>
    <property type="project" value="UniProtKB-UniRule"/>
</dbReference>
<name>A0A1Q4V145_9ACTN</name>
<dbReference type="GO" id="GO:0046872">
    <property type="term" value="F:metal ion binding"/>
    <property type="evidence" value="ECO:0007669"/>
    <property type="project" value="UniProtKB-KW"/>
</dbReference>
<evidence type="ECO:0000256" key="2">
    <source>
        <dbReference type="ARBA" id="ARBA00006597"/>
    </source>
</evidence>
<comment type="PTM">
    <text evidence="11">Upon Fe-S cluster removal intramolecular disulfide bonds are formed.</text>
</comment>
<evidence type="ECO:0000256" key="7">
    <source>
        <dbReference type="ARBA" id="ARBA00023015"/>
    </source>
</evidence>
<comment type="caution">
    <text evidence="14">The sequence shown here is derived from an EMBL/GenBank/DDBJ whole genome shotgun (WGS) entry which is preliminary data.</text>
</comment>
<dbReference type="RefSeq" id="WP_073793154.1">
    <property type="nucleotide sequence ID" value="NZ_LFBV01000009.1"/>
</dbReference>
<evidence type="ECO:0000256" key="6">
    <source>
        <dbReference type="ARBA" id="ARBA00023014"/>
    </source>
</evidence>
<keyword evidence="5 11" id="KW-0408">Iron</keyword>
<feature type="binding site" evidence="11">
    <location>
        <position position="46"/>
    </location>
    <ligand>
        <name>[4Fe-4S] cluster</name>
        <dbReference type="ChEBI" id="CHEBI:49883"/>
    </ligand>
</feature>
<keyword evidence="4 11" id="KW-0479">Metal-binding</keyword>
<dbReference type="PROSITE" id="PS51674">
    <property type="entry name" value="4FE4S_WBL"/>
    <property type="match status" value="1"/>
</dbReference>
<comment type="function">
    <text evidence="11">Acts as a transcriptional regulator. Probably redox-responsive. The apo- but not holo-form probably binds DNA.</text>
</comment>
<dbReference type="AlphaFoldDB" id="A0A1Q4V145"/>
<keyword evidence="15" id="KW-1185">Reference proteome</keyword>
<proteinExistence type="inferred from homology"/>
<evidence type="ECO:0000256" key="8">
    <source>
        <dbReference type="ARBA" id="ARBA00023125"/>
    </source>
</evidence>
<evidence type="ECO:0000256" key="12">
    <source>
        <dbReference type="SAM" id="MobiDB-lite"/>
    </source>
</evidence>
<reference evidence="14 15" key="1">
    <citation type="submission" date="2015-06" db="EMBL/GenBank/DDBJ databases">
        <title>Cloning and characterization of the uncialamcin biosynthetic gene cluster.</title>
        <authorList>
            <person name="Yan X."/>
            <person name="Huang T."/>
            <person name="Ge H."/>
            <person name="Shen B."/>
        </authorList>
    </citation>
    <scope>NUCLEOTIDE SEQUENCE [LARGE SCALE GENOMIC DNA]</scope>
    <source>
        <strain evidence="14 15">DCA2648</strain>
    </source>
</reference>
<evidence type="ECO:0000256" key="9">
    <source>
        <dbReference type="ARBA" id="ARBA00023157"/>
    </source>
</evidence>
<evidence type="ECO:0000256" key="11">
    <source>
        <dbReference type="HAMAP-Rule" id="MF_01479"/>
    </source>
</evidence>
<dbReference type="GO" id="GO:0045892">
    <property type="term" value="P:negative regulation of DNA-templated transcription"/>
    <property type="evidence" value="ECO:0007669"/>
    <property type="project" value="TreeGrafter"/>
</dbReference>
<keyword evidence="10 11" id="KW-0804">Transcription</keyword>
<keyword evidence="11" id="KW-0963">Cytoplasm</keyword>
<organism evidence="14 15">
    <name type="scientific">Streptomyces uncialis</name>
    <dbReference type="NCBI Taxonomy" id="1048205"/>
    <lineage>
        <taxon>Bacteria</taxon>
        <taxon>Bacillati</taxon>
        <taxon>Actinomycetota</taxon>
        <taxon>Actinomycetes</taxon>
        <taxon>Kitasatosporales</taxon>
        <taxon>Streptomycetaceae</taxon>
        <taxon>Streptomyces</taxon>
    </lineage>
</organism>
<evidence type="ECO:0000313" key="14">
    <source>
        <dbReference type="EMBL" id="OKH91469.1"/>
    </source>
</evidence>
<accession>A0A1Q4V145</accession>
<dbReference type="STRING" id="1048205.AB852_28325"/>